<evidence type="ECO:0000313" key="5">
    <source>
        <dbReference type="EMBL" id="KAG7195637.1"/>
    </source>
</evidence>
<feature type="region of interest" description="Disordered" evidence="3">
    <location>
        <begin position="492"/>
        <end position="524"/>
    </location>
</feature>
<feature type="compositionally biased region" description="Basic residues" evidence="3">
    <location>
        <begin position="397"/>
        <end position="411"/>
    </location>
</feature>
<dbReference type="OrthoDB" id="4153866at2759"/>
<feature type="region of interest" description="Disordered" evidence="3">
    <location>
        <begin position="81"/>
        <end position="120"/>
    </location>
</feature>
<dbReference type="GeneID" id="66116778"/>
<name>A0A9P7VD66_9ASCO</name>
<evidence type="ECO:0000259" key="4">
    <source>
        <dbReference type="PROSITE" id="PS50048"/>
    </source>
</evidence>
<gene>
    <name evidence="5" type="primary">AIM6</name>
    <name evidence="5" type="ORF">KQ657_003404</name>
</gene>
<evidence type="ECO:0000256" key="2">
    <source>
        <dbReference type="ARBA" id="ARBA00014286"/>
    </source>
</evidence>
<dbReference type="Pfam" id="PF00172">
    <property type="entry name" value="Zn_clus"/>
    <property type="match status" value="1"/>
</dbReference>
<organism evidence="5 6">
    <name type="scientific">Scheffersomyces spartinae</name>
    <dbReference type="NCBI Taxonomy" id="45513"/>
    <lineage>
        <taxon>Eukaryota</taxon>
        <taxon>Fungi</taxon>
        <taxon>Dikarya</taxon>
        <taxon>Ascomycota</taxon>
        <taxon>Saccharomycotina</taxon>
        <taxon>Pichiomycetes</taxon>
        <taxon>Debaryomycetaceae</taxon>
        <taxon>Scheffersomyces</taxon>
    </lineage>
</organism>
<dbReference type="RefSeq" id="XP_043051182.1">
    <property type="nucleotide sequence ID" value="XM_043194130.1"/>
</dbReference>
<feature type="compositionally biased region" description="Polar residues" evidence="3">
    <location>
        <begin position="98"/>
        <end position="120"/>
    </location>
</feature>
<dbReference type="EMBL" id="JAHMUF010000003">
    <property type="protein sequence ID" value="KAG7195637.1"/>
    <property type="molecule type" value="Genomic_DNA"/>
</dbReference>
<feature type="region of interest" description="Disordered" evidence="3">
    <location>
        <begin position="231"/>
        <end position="439"/>
    </location>
</feature>
<dbReference type="SMART" id="SM00066">
    <property type="entry name" value="GAL4"/>
    <property type="match status" value="1"/>
</dbReference>
<dbReference type="GO" id="GO:0006629">
    <property type="term" value="P:lipid metabolic process"/>
    <property type="evidence" value="ECO:0007669"/>
    <property type="project" value="InterPro"/>
</dbReference>
<dbReference type="Proteomes" id="UP000790833">
    <property type="component" value="Unassembled WGS sequence"/>
</dbReference>
<comment type="caution">
    <text evidence="5">The sequence shown here is derived from an EMBL/GenBank/DDBJ whole genome shotgun (WGS) entry which is preliminary data.</text>
</comment>
<dbReference type="PANTHER" id="PTHR31571">
    <property type="entry name" value="ALTERED INHERITANCE OF MITOCHONDRIA PROTEIN 6"/>
    <property type="match status" value="1"/>
</dbReference>
<dbReference type="InterPro" id="IPR036864">
    <property type="entry name" value="Zn2-C6_fun-type_DNA-bd_sf"/>
</dbReference>
<comment type="similarity">
    <text evidence="1">Belongs to the AIM6 family.</text>
</comment>
<dbReference type="GO" id="GO:0008081">
    <property type="term" value="F:phosphoric diester hydrolase activity"/>
    <property type="evidence" value="ECO:0007669"/>
    <property type="project" value="InterPro"/>
</dbReference>
<feature type="compositionally biased region" description="Polar residues" evidence="3">
    <location>
        <begin position="248"/>
        <end position="258"/>
    </location>
</feature>
<feature type="compositionally biased region" description="Pro residues" evidence="3">
    <location>
        <begin position="260"/>
        <end position="270"/>
    </location>
</feature>
<keyword evidence="6" id="KW-1185">Reference proteome</keyword>
<protein>
    <recommendedName>
        <fullName evidence="2">Altered inheritance of mitochondria protein 6</fullName>
    </recommendedName>
</protein>
<feature type="compositionally biased region" description="Polar residues" evidence="3">
    <location>
        <begin position="502"/>
        <end position="524"/>
    </location>
</feature>
<dbReference type="GO" id="GO:0008270">
    <property type="term" value="F:zinc ion binding"/>
    <property type="evidence" value="ECO:0007669"/>
    <property type="project" value="InterPro"/>
</dbReference>
<feature type="compositionally biased region" description="Low complexity" evidence="3">
    <location>
        <begin position="360"/>
        <end position="370"/>
    </location>
</feature>
<dbReference type="InterPro" id="IPR017946">
    <property type="entry name" value="PLC-like_Pdiesterase_TIM-brl"/>
</dbReference>
<sequence>MSDIPPLAQVKLSIVTNKRPVARRACLSCRDKKIKCDGEPISTLSDGRQNKIVTEKVRICSNCKFLGIECVFVQSLRGGRRRKRSLPKGDEPPVKTPKAQSPHDNNTILSSKSHAINTTNSKNDLSSFILDKTIEERHRQKLSSPTLTNSFFLESSSSYPGPSFGIVHSSPNSQPPHQFPPPFYPIPGKRPPGFGTPPLQPPPPSQQNQLLPGGAPPIRQEYSAAYHLQHPGPLVMGQGQGHDHPASSILSPYSSTTIPPQFPPGPPPSHYNPYPVLNYNFKLSSAPQSDMGPKTATNDHEKAKSSSSPDSKLNGWPRDPSKTPAIELESQPSEVDGFKNPPESEIPPSDLVSGYGYPGQHQQQHQQQLQGAIPPQSHQNQPHFHGPTPQPYAGCWSRHHHRHNHFHHHHQMQPGGPPAPAGPFGSHGPPAPPGLFGPHGPPPSMYYGFYPQSLGPPSPNQHHHYYMSRGNASQREDYEYYSTRPELWPPSYPFPQPLPVTNEDTSSSTEPLTKQSLESNGNGSGMSIVNMVASEQSKALEEHDNIVEKARQSDTEAKVKSSIGFINNNTSSPKAVKTGVLQDNGKVTESDKAASNTLISTSSSDSLSMNYDNLNSSAFPPKENTSLTNGTVLLQRSKPEEVLAEKINNNNNNNNKYNNDSLKSTTTSVSSRFELEEFEINVVLSDKELANYDLPPFEDLKKYLKVFYKCINSQSRILMDVNSFLSQIAVRFDSASLHALISCVCELTKVICKEETFKHPIHDESHWLTLVFEYWDNLNDIGMLLSYSLISLTRTIRSSHPKSLEINLKMADLIHENGFIDKVNHLPKVELNKRQLFERSLLTNLLWDFYINHIVFKRLLLKEPFKKISYVGFEDSCKLENFAIDDLHFQHVGHWKDLAKKGDSISDFEVLIYATKRLESILDVELKGADKLESIEEEEEEEEEEENSINKLPIISYKGPKTSIGDRANFVSLTAFVTQLFLTLRDIWIFPFFNQKCELNHIDEVSAHLLRNYDELVISIKAISGEKWATYFQLFDVSLELYELLENLKDEPGIPDDGLYVAALLFGMACSQKFYSSFISFIDDRTIVLSHFGGNTYTLPESFDLREGVRQEFKSEKLDIRIEQLKHYVKSKLQFVSQERSQAYPTELAKVLTTKDGDGVGPVLSSSQIEWLTRDVEPKPLHSHNDYWRTVPMLTALSNGAVSIESDIWYFEEPYLLTRNGGVTHKFSTNEVYVGHNQVYLKPNNTLDSQYLSYLWQILEYTNPKINDEIAVTEASDGHLNSVFYDAPELPMFLWFDCKTNASSTFKYMQLYLKRFFDKGYLTYYDVEQDKIIPGPLILTWTGNLPSFEEVNALGSKRYLFLDAPLIDLEGLKTNWTQYSYVASGSMQGILGNEDFDGAKLSPKFTPNQKSKISGVIKAAHSKGLKTRIWGDISWPKYVATGHWQELLRLGVDLLNVDDVEYAGKIF</sequence>
<evidence type="ECO:0000313" key="6">
    <source>
        <dbReference type="Proteomes" id="UP000790833"/>
    </source>
</evidence>
<dbReference type="Gene3D" id="4.10.240.10">
    <property type="entry name" value="Zn(2)-C6 fungal-type DNA-binding domain"/>
    <property type="match status" value="1"/>
</dbReference>
<dbReference type="SUPFAM" id="SSF57701">
    <property type="entry name" value="Zn2/Cys6 DNA-binding domain"/>
    <property type="match status" value="1"/>
</dbReference>
<evidence type="ECO:0000256" key="1">
    <source>
        <dbReference type="ARBA" id="ARBA00008858"/>
    </source>
</evidence>
<evidence type="ECO:0000256" key="3">
    <source>
        <dbReference type="SAM" id="MobiDB-lite"/>
    </source>
</evidence>
<dbReference type="PROSITE" id="PS50048">
    <property type="entry name" value="ZN2_CY6_FUNGAL_2"/>
    <property type="match status" value="1"/>
</dbReference>
<feature type="compositionally biased region" description="Pro residues" evidence="3">
    <location>
        <begin position="429"/>
        <end position="439"/>
    </location>
</feature>
<feature type="domain" description="Zn(2)-C6 fungal-type" evidence="4">
    <location>
        <begin position="25"/>
        <end position="72"/>
    </location>
</feature>
<reference evidence="5" key="1">
    <citation type="submission" date="2021-03" db="EMBL/GenBank/DDBJ databases">
        <authorList>
            <person name="Palmer J.M."/>
        </authorList>
    </citation>
    <scope>NUCLEOTIDE SEQUENCE</scope>
    <source>
        <strain evidence="5">ARV_011</strain>
    </source>
</reference>
<feature type="region of interest" description="Disordered" evidence="3">
    <location>
        <begin position="163"/>
        <end position="217"/>
    </location>
</feature>
<dbReference type="PANTHER" id="PTHR31571:SF1">
    <property type="entry name" value="ALTERED INHERITANCE OF MITOCHONDRIA PROTEIN 6"/>
    <property type="match status" value="1"/>
</dbReference>
<dbReference type="InterPro" id="IPR001138">
    <property type="entry name" value="Zn2Cys6_DnaBD"/>
</dbReference>
<proteinExistence type="inferred from homology"/>
<dbReference type="CDD" id="cd00067">
    <property type="entry name" value="GAL4"/>
    <property type="match status" value="1"/>
</dbReference>
<feature type="compositionally biased region" description="Pro residues" evidence="3">
    <location>
        <begin position="173"/>
        <end position="205"/>
    </location>
</feature>
<dbReference type="GO" id="GO:0000981">
    <property type="term" value="F:DNA-binding transcription factor activity, RNA polymerase II-specific"/>
    <property type="evidence" value="ECO:0007669"/>
    <property type="project" value="InterPro"/>
</dbReference>
<accession>A0A9P7VD66</accession>
<dbReference type="InterPro" id="IPR051236">
    <property type="entry name" value="HAT_RTT109-like"/>
</dbReference>
<dbReference type="SUPFAM" id="SSF51695">
    <property type="entry name" value="PLC-like phosphodiesterases"/>
    <property type="match status" value="1"/>
</dbReference>